<evidence type="ECO:0000313" key="2">
    <source>
        <dbReference type="Proteomes" id="UP001143910"/>
    </source>
</evidence>
<dbReference type="Proteomes" id="UP001143910">
    <property type="component" value="Unassembled WGS sequence"/>
</dbReference>
<name>A0ACC1MFC7_9HYPO</name>
<gene>
    <name evidence="1" type="ORF">NQ176_g10643</name>
</gene>
<accession>A0ACC1MFC7</accession>
<organism evidence="1 2">
    <name type="scientific">Zarea fungicola</name>
    <dbReference type="NCBI Taxonomy" id="93591"/>
    <lineage>
        <taxon>Eukaryota</taxon>
        <taxon>Fungi</taxon>
        <taxon>Dikarya</taxon>
        <taxon>Ascomycota</taxon>
        <taxon>Pezizomycotina</taxon>
        <taxon>Sordariomycetes</taxon>
        <taxon>Hypocreomycetidae</taxon>
        <taxon>Hypocreales</taxon>
        <taxon>Cordycipitaceae</taxon>
        <taxon>Zarea</taxon>
    </lineage>
</organism>
<evidence type="ECO:0000313" key="1">
    <source>
        <dbReference type="EMBL" id="KAJ2965387.1"/>
    </source>
</evidence>
<sequence length="675" mass="75976">MDGLSVAANVVAVIDVSVKVITLCSQYSKAVANARADIARLTTMVKGLKTTVDHVKALLEAPQGKSLSTSQSLQDQLAASQSILQELHNKLQPGLAASGSRRFWIRALKWPFSHGEIEAIMSKLEHTLLLHIKHGIDSSHAVLDEDASTARKPRFLVPFPRDPDFVPRPTIQAQIQEQLAAKASRIALMGMGGFGKSQIAVEVAYNVYQSSPEKSIFWIHGASQATIEESYRSIADSLAIPHRHDPKNNILALVRDWLQKDDIAPWLMILDNADILEVYFKSEEEFPIAAYLPKRSNGQILITTRNLNVAEKLTGSRKAIISVPAMDHDQALQLLQEKLSSNCDSAAATDLIHCLNNIPLAVNQAAAYINRREISINEYIKRFKESAKRTGLLHHDAGDIRRYETVSNSVAVTWQVTFNQIHYERRSAASLLSLLSCFQSHNIPRYMLSQYQEFEQDGQYEERDTEALDDDLDVLFAYSLVKASIEPGMYEMHSLVHICTQTWLSERGQTARWDTLLLRLASEHFPSGTLETWHQCEVLLPHIERMLEKPPNDEKEHLDWGILLLNVSRYMNAKGDYNAAVAFSQKSVEARKEILGHDHPDTLTGMGRLALAFYNLGRWEEAERLYVHVLETRKTELGTDHPNTLISMGNIASVYRKQGRWEEAEKLYVQPACAT</sequence>
<dbReference type="EMBL" id="JANJQO010003007">
    <property type="protein sequence ID" value="KAJ2965387.1"/>
    <property type="molecule type" value="Genomic_DNA"/>
</dbReference>
<proteinExistence type="predicted"/>
<keyword evidence="2" id="KW-1185">Reference proteome</keyword>
<comment type="caution">
    <text evidence="1">The sequence shown here is derived from an EMBL/GenBank/DDBJ whole genome shotgun (WGS) entry which is preliminary data.</text>
</comment>
<reference evidence="1" key="1">
    <citation type="submission" date="2022-08" db="EMBL/GenBank/DDBJ databases">
        <title>Genome Sequence of Lecanicillium fungicola.</title>
        <authorList>
            <person name="Buettner E."/>
        </authorList>
    </citation>
    <scope>NUCLEOTIDE SEQUENCE</scope>
    <source>
        <strain evidence="1">Babe33</strain>
    </source>
</reference>
<protein>
    <submittedName>
        <fullName evidence="1">Uncharacterized protein</fullName>
    </submittedName>
</protein>